<dbReference type="RefSeq" id="WP_198884783.1">
    <property type="nucleotide sequence ID" value="NZ_JAEKJA010000048.1"/>
</dbReference>
<evidence type="ECO:0000313" key="2">
    <source>
        <dbReference type="Proteomes" id="UP000609531"/>
    </source>
</evidence>
<dbReference type="Gene3D" id="3.30.1380.20">
    <property type="entry name" value="Trafficking protein particle complex subunit 3"/>
    <property type="match status" value="1"/>
</dbReference>
<evidence type="ECO:0000313" key="1">
    <source>
        <dbReference type="EMBL" id="MBJ3778882.1"/>
    </source>
</evidence>
<proteinExistence type="predicted"/>
<dbReference type="InterPro" id="IPR024096">
    <property type="entry name" value="NO_sig/Golgi_transp_ligand-bd"/>
</dbReference>
<dbReference type="Proteomes" id="UP000609531">
    <property type="component" value="Unassembled WGS sequence"/>
</dbReference>
<name>A0A934IVH1_9HYPH</name>
<comment type="caution">
    <text evidence="1">The sequence shown here is derived from an EMBL/GenBank/DDBJ whole genome shotgun (WGS) entry which is preliminary data.</text>
</comment>
<organism evidence="1 2">
    <name type="scientific">Acuticoccus mangrovi</name>
    <dbReference type="NCBI Taxonomy" id="2796142"/>
    <lineage>
        <taxon>Bacteria</taxon>
        <taxon>Pseudomonadati</taxon>
        <taxon>Pseudomonadota</taxon>
        <taxon>Alphaproteobacteria</taxon>
        <taxon>Hyphomicrobiales</taxon>
        <taxon>Amorphaceae</taxon>
        <taxon>Acuticoccus</taxon>
    </lineage>
</organism>
<dbReference type="EMBL" id="JAEKJA010000048">
    <property type="protein sequence ID" value="MBJ3778882.1"/>
    <property type="molecule type" value="Genomic_DNA"/>
</dbReference>
<dbReference type="SUPFAM" id="SSF111126">
    <property type="entry name" value="Ligand-binding domain in the NO signalling and Golgi transport"/>
    <property type="match status" value="1"/>
</dbReference>
<accession>A0A934IVH1</accession>
<protein>
    <recommendedName>
        <fullName evidence="3">4-vinyl reductase 4VR domain-containing protein</fullName>
    </recommendedName>
</protein>
<reference evidence="1" key="1">
    <citation type="submission" date="2020-12" db="EMBL/GenBank/DDBJ databases">
        <title>Bacterial taxonomy.</title>
        <authorList>
            <person name="Pan X."/>
        </authorList>
    </citation>
    <scope>NUCLEOTIDE SEQUENCE</scope>
    <source>
        <strain evidence="1">B2012</strain>
    </source>
</reference>
<dbReference type="AlphaFoldDB" id="A0A934IVH1"/>
<sequence>MSFRQRLRHDAATGAYLDGDIRYMMIRPDALMGLFARLDPPARAAALEALGASITEHGGRSAATYVTPERVSELVAIIAATAPELGWGVWRFVPEGRGMRLVVTNSPFAAGATFEGPACHAIVGMLRAVGAMIYGPGATAAETACANGREGADECHFIMEPAR</sequence>
<gene>
    <name evidence="1" type="ORF">JCR33_24510</name>
</gene>
<evidence type="ECO:0008006" key="3">
    <source>
        <dbReference type="Google" id="ProtNLM"/>
    </source>
</evidence>
<keyword evidence="2" id="KW-1185">Reference proteome</keyword>